<keyword evidence="19" id="KW-0430">Lectin</keyword>
<evidence type="ECO:0000259" key="18">
    <source>
        <dbReference type="PROSITE" id="PS50011"/>
    </source>
</evidence>
<comment type="similarity">
    <text evidence="3">In the C-terminal section; belongs to the protein kinase superfamily. Ser/Thr protein kinase family.</text>
</comment>
<dbReference type="EMBL" id="RXIC02000175">
    <property type="protein sequence ID" value="KAB1200348.1"/>
    <property type="molecule type" value="Genomic_DNA"/>
</dbReference>
<dbReference type="SMART" id="SM00220">
    <property type="entry name" value="S_TKc"/>
    <property type="match status" value="1"/>
</dbReference>
<dbReference type="InterPro" id="IPR017441">
    <property type="entry name" value="Protein_kinase_ATP_BS"/>
</dbReference>
<keyword evidence="5 17" id="KW-0723">Serine/threonine-protein kinase</keyword>
<evidence type="ECO:0000256" key="6">
    <source>
        <dbReference type="ARBA" id="ARBA00022679"/>
    </source>
</evidence>
<dbReference type="AlphaFoldDB" id="A0A6A1UK38"/>
<dbReference type="CDD" id="cd14066">
    <property type="entry name" value="STKc_IRAK"/>
    <property type="match status" value="1"/>
</dbReference>
<evidence type="ECO:0000256" key="5">
    <source>
        <dbReference type="ARBA" id="ARBA00022527"/>
    </source>
</evidence>
<keyword evidence="12" id="KW-1133">Transmembrane helix</keyword>
<keyword evidence="15" id="KW-0325">Glycoprotein</keyword>
<keyword evidence="4" id="KW-1003">Cell membrane</keyword>
<comment type="similarity">
    <text evidence="2">In the N-terminal section; belongs to the leguminous lectin family.</text>
</comment>
<sequence length="334" mass="37323">MSFTSISDDLERGAGPRSFLYKDLASSTKNFSKERKLGEGGFGEVYRGYLSALDVEIAVKKFSRGSRQGIREFVTEVKIIGQLKHRNLVQLIGWCHDKGEFLLVYEFMPNGSLDFHLFGEKSLLSWALRYNIALGLASALLYLHEEWEQCVVHRDVKSSNIMLDSSFKVKLGDFGLAKLMDHELSPGTSGLAGTFGYLAPECAITGRYSKESDVFSFGVVVLEIVTGRKAVYPVENDSELGLVPWIWELFGRKELLSAVDGRLEMKFDMNQAECLMVVGLWCAHPDRSLRPSIRQAIQVLNIEASLPKLPEKMPAPMYLIPTESRGSVSPIENA</sequence>
<evidence type="ECO:0000256" key="9">
    <source>
        <dbReference type="ARBA" id="ARBA00022741"/>
    </source>
</evidence>
<evidence type="ECO:0000313" key="19">
    <source>
        <dbReference type="EMBL" id="KAB1200348.1"/>
    </source>
</evidence>
<accession>A0A6A1UK38</accession>
<evidence type="ECO:0000256" key="4">
    <source>
        <dbReference type="ARBA" id="ARBA00022475"/>
    </source>
</evidence>
<evidence type="ECO:0000256" key="13">
    <source>
        <dbReference type="ARBA" id="ARBA00023136"/>
    </source>
</evidence>
<dbReference type="PANTHER" id="PTHR27007">
    <property type="match status" value="1"/>
</dbReference>
<keyword evidence="9 16" id="KW-0547">Nucleotide-binding</keyword>
<keyword evidence="13" id="KW-0472">Membrane</keyword>
<dbReference type="Gene3D" id="1.10.510.10">
    <property type="entry name" value="Transferase(Phosphotransferase) domain 1"/>
    <property type="match status" value="1"/>
</dbReference>
<evidence type="ECO:0000313" key="20">
    <source>
        <dbReference type="Proteomes" id="UP000516437"/>
    </source>
</evidence>
<evidence type="ECO:0000256" key="11">
    <source>
        <dbReference type="ARBA" id="ARBA00022840"/>
    </source>
</evidence>
<evidence type="ECO:0000256" key="2">
    <source>
        <dbReference type="ARBA" id="ARBA00008536"/>
    </source>
</evidence>
<dbReference type="OrthoDB" id="4062651at2759"/>
<keyword evidence="8" id="KW-0732">Signal</keyword>
<feature type="binding site" evidence="16">
    <location>
        <position position="61"/>
    </location>
    <ligand>
        <name>ATP</name>
        <dbReference type="ChEBI" id="CHEBI:30616"/>
    </ligand>
</feature>
<comment type="subcellular location">
    <subcellularLocation>
        <location evidence="1">Cell membrane</location>
        <topology evidence="1">Single-pass type I membrane protein</topology>
    </subcellularLocation>
</comment>
<evidence type="ECO:0000256" key="17">
    <source>
        <dbReference type="RuleBase" id="RU000304"/>
    </source>
</evidence>
<dbReference type="InterPro" id="IPR001245">
    <property type="entry name" value="Ser-Thr/Tyr_kinase_cat_dom"/>
</dbReference>
<dbReference type="Proteomes" id="UP000516437">
    <property type="component" value="Unassembled WGS sequence"/>
</dbReference>
<dbReference type="GO" id="GO:0005524">
    <property type="term" value="F:ATP binding"/>
    <property type="evidence" value="ECO:0007669"/>
    <property type="project" value="UniProtKB-UniRule"/>
</dbReference>
<dbReference type="PROSITE" id="PS00108">
    <property type="entry name" value="PROTEIN_KINASE_ST"/>
    <property type="match status" value="1"/>
</dbReference>
<dbReference type="GO" id="GO:0004674">
    <property type="term" value="F:protein serine/threonine kinase activity"/>
    <property type="evidence" value="ECO:0007669"/>
    <property type="project" value="UniProtKB-KW"/>
</dbReference>
<evidence type="ECO:0000256" key="14">
    <source>
        <dbReference type="ARBA" id="ARBA00023170"/>
    </source>
</evidence>
<dbReference type="Gene3D" id="3.30.200.20">
    <property type="entry name" value="Phosphorylase Kinase, domain 1"/>
    <property type="match status" value="1"/>
</dbReference>
<reference evidence="19 20" key="1">
    <citation type="journal article" date="2019" name="Plant Biotechnol. J.">
        <title>The red bayberry genome and genetic basis of sex determination.</title>
        <authorList>
            <person name="Jia H.M."/>
            <person name="Jia H.J."/>
            <person name="Cai Q.L."/>
            <person name="Wang Y."/>
            <person name="Zhao H.B."/>
            <person name="Yang W.F."/>
            <person name="Wang G.Y."/>
            <person name="Li Y.H."/>
            <person name="Zhan D.L."/>
            <person name="Shen Y.T."/>
            <person name="Niu Q.F."/>
            <person name="Chang L."/>
            <person name="Qiu J."/>
            <person name="Zhao L."/>
            <person name="Xie H.B."/>
            <person name="Fu W.Y."/>
            <person name="Jin J."/>
            <person name="Li X.W."/>
            <person name="Jiao Y."/>
            <person name="Zhou C.C."/>
            <person name="Tu T."/>
            <person name="Chai C.Y."/>
            <person name="Gao J.L."/>
            <person name="Fan L.J."/>
            <person name="van de Weg E."/>
            <person name="Wang J.Y."/>
            <person name="Gao Z.S."/>
        </authorList>
    </citation>
    <scope>NUCLEOTIDE SEQUENCE [LARGE SCALE GENOMIC DNA]</scope>
    <source>
        <tissue evidence="19">Leaves</tissue>
    </source>
</reference>
<dbReference type="PROSITE" id="PS50011">
    <property type="entry name" value="PROTEIN_KINASE_DOM"/>
    <property type="match status" value="1"/>
</dbReference>
<evidence type="ECO:0000256" key="10">
    <source>
        <dbReference type="ARBA" id="ARBA00022777"/>
    </source>
</evidence>
<organism evidence="19 20">
    <name type="scientific">Morella rubra</name>
    <name type="common">Chinese bayberry</name>
    <dbReference type="NCBI Taxonomy" id="262757"/>
    <lineage>
        <taxon>Eukaryota</taxon>
        <taxon>Viridiplantae</taxon>
        <taxon>Streptophyta</taxon>
        <taxon>Embryophyta</taxon>
        <taxon>Tracheophyta</taxon>
        <taxon>Spermatophyta</taxon>
        <taxon>Magnoliopsida</taxon>
        <taxon>eudicotyledons</taxon>
        <taxon>Gunneridae</taxon>
        <taxon>Pentapetalae</taxon>
        <taxon>rosids</taxon>
        <taxon>fabids</taxon>
        <taxon>Fagales</taxon>
        <taxon>Myricaceae</taxon>
        <taxon>Morella</taxon>
    </lineage>
</organism>
<evidence type="ECO:0000256" key="8">
    <source>
        <dbReference type="ARBA" id="ARBA00022729"/>
    </source>
</evidence>
<dbReference type="SUPFAM" id="SSF56112">
    <property type="entry name" value="Protein kinase-like (PK-like)"/>
    <property type="match status" value="1"/>
</dbReference>
<dbReference type="InterPro" id="IPR011009">
    <property type="entry name" value="Kinase-like_dom_sf"/>
</dbReference>
<feature type="domain" description="Protein kinase" evidence="18">
    <location>
        <begin position="31"/>
        <end position="306"/>
    </location>
</feature>
<dbReference type="Pfam" id="PF07714">
    <property type="entry name" value="PK_Tyr_Ser-Thr"/>
    <property type="match status" value="1"/>
</dbReference>
<dbReference type="FunFam" id="3.30.200.20:FF:000168">
    <property type="entry name" value="L-type lectin-domain containing receptor kinase IX.1"/>
    <property type="match status" value="1"/>
</dbReference>
<evidence type="ECO:0000256" key="15">
    <source>
        <dbReference type="ARBA" id="ARBA00023180"/>
    </source>
</evidence>
<keyword evidence="6" id="KW-0808">Transferase</keyword>
<evidence type="ECO:0000256" key="1">
    <source>
        <dbReference type="ARBA" id="ARBA00004251"/>
    </source>
</evidence>
<dbReference type="PROSITE" id="PS00107">
    <property type="entry name" value="PROTEIN_KINASE_ATP"/>
    <property type="match status" value="1"/>
</dbReference>
<evidence type="ECO:0000256" key="12">
    <source>
        <dbReference type="ARBA" id="ARBA00022989"/>
    </source>
</evidence>
<evidence type="ECO:0000256" key="16">
    <source>
        <dbReference type="PROSITE-ProRule" id="PRU10141"/>
    </source>
</evidence>
<keyword evidence="20" id="KW-1185">Reference proteome</keyword>
<dbReference type="GO" id="GO:0005886">
    <property type="term" value="C:plasma membrane"/>
    <property type="evidence" value="ECO:0007669"/>
    <property type="project" value="UniProtKB-SubCell"/>
</dbReference>
<evidence type="ECO:0000256" key="3">
    <source>
        <dbReference type="ARBA" id="ARBA00010217"/>
    </source>
</evidence>
<keyword evidence="11 16" id="KW-0067">ATP-binding</keyword>
<dbReference type="GO" id="GO:0030246">
    <property type="term" value="F:carbohydrate binding"/>
    <property type="evidence" value="ECO:0007669"/>
    <property type="project" value="UniProtKB-KW"/>
</dbReference>
<dbReference type="InterPro" id="IPR050528">
    <property type="entry name" value="L-type_Lectin-RKs"/>
</dbReference>
<evidence type="ECO:0000256" key="7">
    <source>
        <dbReference type="ARBA" id="ARBA00022692"/>
    </source>
</evidence>
<gene>
    <name evidence="19" type="ORF">CJ030_MR0G007576</name>
</gene>
<keyword evidence="10 19" id="KW-0418">Kinase</keyword>
<dbReference type="InterPro" id="IPR000719">
    <property type="entry name" value="Prot_kinase_dom"/>
</dbReference>
<name>A0A6A1UK38_9ROSI</name>
<comment type="similarity">
    <text evidence="17">Belongs to the protein kinase superfamily.</text>
</comment>
<keyword evidence="14 19" id="KW-0675">Receptor</keyword>
<keyword evidence="7" id="KW-0812">Transmembrane</keyword>
<dbReference type="FunFam" id="1.10.510.10:FF:000240">
    <property type="entry name" value="Lectin-domain containing receptor kinase A4.3"/>
    <property type="match status" value="1"/>
</dbReference>
<dbReference type="GO" id="GO:0002229">
    <property type="term" value="P:defense response to oomycetes"/>
    <property type="evidence" value="ECO:0007669"/>
    <property type="project" value="UniProtKB-ARBA"/>
</dbReference>
<protein>
    <submittedName>
        <fullName evidence="19">L-type lectin-domain containing receptor kinase IX.1</fullName>
    </submittedName>
</protein>
<proteinExistence type="inferred from homology"/>
<comment type="caution">
    <text evidence="19">The sequence shown here is derived from an EMBL/GenBank/DDBJ whole genome shotgun (WGS) entry which is preliminary data.</text>
</comment>
<dbReference type="InterPro" id="IPR008271">
    <property type="entry name" value="Ser/Thr_kinase_AS"/>
</dbReference>